<evidence type="ECO:0000256" key="5">
    <source>
        <dbReference type="ARBA" id="ARBA00008982"/>
    </source>
</evidence>
<comment type="cofactor">
    <cofactor evidence="2">
        <name>Mg(2+)</name>
        <dbReference type="ChEBI" id="CHEBI:18420"/>
    </cofactor>
</comment>
<evidence type="ECO:0000313" key="21">
    <source>
        <dbReference type="Proteomes" id="UP000053558"/>
    </source>
</evidence>
<dbReference type="CDD" id="cd00318">
    <property type="entry name" value="Phosphoglycerate_kinase"/>
    <property type="match status" value="1"/>
</dbReference>
<comment type="caution">
    <text evidence="20">The sequence shown here is derived from an EMBL/GenBank/DDBJ whole genome shotgun (WGS) entry which is preliminary data.</text>
</comment>
<dbReference type="AlphaFoldDB" id="A0A5M3N224"/>
<evidence type="ECO:0000256" key="4">
    <source>
        <dbReference type="ARBA" id="ARBA00004838"/>
    </source>
</evidence>
<feature type="binding site" evidence="17">
    <location>
        <begin position="372"/>
        <end position="375"/>
    </location>
    <ligand>
        <name>ATP</name>
        <dbReference type="ChEBI" id="CHEBI:30616"/>
    </ligand>
</feature>
<keyword evidence="15" id="KW-0324">Glycolysis</keyword>
<keyword evidence="21" id="KW-1185">Reference proteome</keyword>
<feature type="binding site" evidence="17">
    <location>
        <position position="312"/>
    </location>
    <ligand>
        <name>ATP</name>
        <dbReference type="ChEBI" id="CHEBI:30616"/>
    </ligand>
</feature>
<dbReference type="GO" id="GO:0005829">
    <property type="term" value="C:cytosol"/>
    <property type="evidence" value="ECO:0007669"/>
    <property type="project" value="TreeGrafter"/>
</dbReference>
<evidence type="ECO:0000256" key="16">
    <source>
        <dbReference type="PIRSR" id="PIRSR000724-1"/>
    </source>
</evidence>
<dbReference type="EMBL" id="JH711574">
    <property type="protein sequence ID" value="EIW85327.1"/>
    <property type="molecule type" value="Genomic_DNA"/>
</dbReference>
<dbReference type="InterPro" id="IPR001576">
    <property type="entry name" value="Phosphoglycerate_kinase"/>
</dbReference>
<dbReference type="GO" id="GO:0005524">
    <property type="term" value="F:ATP binding"/>
    <property type="evidence" value="ECO:0007669"/>
    <property type="project" value="UniProtKB-KW"/>
</dbReference>
<keyword evidence="12 18" id="KW-0418">Kinase</keyword>
<dbReference type="GO" id="GO:0043531">
    <property type="term" value="F:ADP binding"/>
    <property type="evidence" value="ECO:0007669"/>
    <property type="project" value="TreeGrafter"/>
</dbReference>
<feature type="binding site" evidence="16">
    <location>
        <begin position="63"/>
        <end position="66"/>
    </location>
    <ligand>
        <name>substrate</name>
    </ligand>
</feature>
<evidence type="ECO:0000256" key="14">
    <source>
        <dbReference type="ARBA" id="ARBA00022842"/>
    </source>
</evidence>
<dbReference type="Pfam" id="PF00162">
    <property type="entry name" value="PGK"/>
    <property type="match status" value="1"/>
</dbReference>
<dbReference type="KEGG" id="cput:CONPUDRAFT_79950"/>
<organism evidence="20 21">
    <name type="scientific">Coniophora puteana (strain RWD-64-598)</name>
    <name type="common">Brown rot fungus</name>
    <dbReference type="NCBI Taxonomy" id="741705"/>
    <lineage>
        <taxon>Eukaryota</taxon>
        <taxon>Fungi</taxon>
        <taxon>Dikarya</taxon>
        <taxon>Basidiomycota</taxon>
        <taxon>Agaricomycotina</taxon>
        <taxon>Agaricomycetes</taxon>
        <taxon>Agaricomycetidae</taxon>
        <taxon>Boletales</taxon>
        <taxon>Coniophorineae</taxon>
        <taxon>Coniophoraceae</taxon>
        <taxon>Coniophora</taxon>
    </lineage>
</organism>
<evidence type="ECO:0000256" key="1">
    <source>
        <dbReference type="ARBA" id="ARBA00000642"/>
    </source>
</evidence>
<comment type="similarity">
    <text evidence="5 18">Belongs to the phosphoglycerate kinase family.</text>
</comment>
<dbReference type="PANTHER" id="PTHR11406">
    <property type="entry name" value="PHOSPHOGLYCERATE KINASE"/>
    <property type="match status" value="1"/>
</dbReference>
<evidence type="ECO:0000256" key="9">
    <source>
        <dbReference type="ARBA" id="ARBA00022679"/>
    </source>
</evidence>
<evidence type="ECO:0000256" key="12">
    <source>
        <dbReference type="ARBA" id="ARBA00022777"/>
    </source>
</evidence>
<dbReference type="EC" id="2.7.2.3" evidence="7 18"/>
<keyword evidence="9 18" id="KW-0808">Transferase</keyword>
<comment type="catalytic activity">
    <reaction evidence="1 18">
        <text>(2R)-3-phosphoglycerate + ATP = (2R)-3-phospho-glyceroyl phosphate + ADP</text>
        <dbReference type="Rhea" id="RHEA:14801"/>
        <dbReference type="ChEBI" id="CHEBI:30616"/>
        <dbReference type="ChEBI" id="CHEBI:57604"/>
        <dbReference type="ChEBI" id="CHEBI:58272"/>
        <dbReference type="ChEBI" id="CHEBI:456216"/>
        <dbReference type="EC" id="2.7.2.3"/>
    </reaction>
</comment>
<sequence length="416" mass="44127">MSLANKLSITDLDLKGKRVLIRVDFNVPMQDGAITNPARIVAALPTIKYALDNGAKTVTLMSHLGRPDGKVVEKYSLKPVAVELEKLIGKSVTFLPDCVGPDVENAVNSASPGSVILLENLRFHIEEEGSVKNKDGTKTKADAAKVTEFRESLTKLGDVYVNDAFGTAHRAHSSMVGVKLPQRASGFLVKKELEFFAKALESPDRPFLAILGGAKVSDKIQLIENMLDKVNSLIICGGMAFTFAKTLNNVSIGDSLFDQAGSEKVKALVEKAAKNNVKLVFPVDFITADKFDKNAKTGTATIEEGIPDGWMGLDAGPKSRELYRETVLAAKTILWNGPPGVFEFPAFAGGSKSLLDDNIEAAQKGATVIIGGGDTATVAAQYGAEGKLSHVSTGGGASLELLEGKVLPGVAELSEK</sequence>
<dbReference type="OrthoDB" id="275353at2759"/>
<feature type="binding site" evidence="16">
    <location>
        <position position="39"/>
    </location>
    <ligand>
        <name>(2R)-3-phosphoglycerate</name>
        <dbReference type="ChEBI" id="CHEBI:58272"/>
    </ligand>
</feature>
<comment type="subunit">
    <text evidence="6 19">Monomer.</text>
</comment>
<comment type="subcellular location">
    <subcellularLocation>
        <location evidence="3">Cytoplasm</location>
    </subcellularLocation>
</comment>
<feature type="binding site" evidence="16">
    <location>
        <begin position="24"/>
        <end position="26"/>
    </location>
    <ligand>
        <name>substrate</name>
    </ligand>
</feature>
<evidence type="ECO:0000256" key="13">
    <source>
        <dbReference type="ARBA" id="ARBA00022840"/>
    </source>
</evidence>
<feature type="binding site" evidence="16">
    <location>
        <position position="122"/>
    </location>
    <ligand>
        <name>(2R)-3-phosphoglycerate</name>
        <dbReference type="ChEBI" id="CHEBI:58272"/>
    </ligand>
</feature>
<dbReference type="SUPFAM" id="SSF53748">
    <property type="entry name" value="Phosphoglycerate kinase"/>
    <property type="match status" value="1"/>
</dbReference>
<dbReference type="InterPro" id="IPR015911">
    <property type="entry name" value="Phosphoglycerate_kinase_CS"/>
</dbReference>
<dbReference type="InterPro" id="IPR015824">
    <property type="entry name" value="Phosphoglycerate_kinase_N"/>
</dbReference>
<dbReference type="FunFam" id="3.40.50.1260:FF:000019">
    <property type="entry name" value="Phosphoglycerate kinase 1"/>
    <property type="match status" value="1"/>
</dbReference>
<evidence type="ECO:0000256" key="11">
    <source>
        <dbReference type="ARBA" id="ARBA00022741"/>
    </source>
</evidence>
<evidence type="ECO:0000256" key="7">
    <source>
        <dbReference type="ARBA" id="ARBA00013061"/>
    </source>
</evidence>
<dbReference type="OMA" id="DMIFDIG"/>
<dbReference type="PIRSF" id="PIRSF000724">
    <property type="entry name" value="Pgk"/>
    <property type="match status" value="1"/>
</dbReference>
<evidence type="ECO:0000256" key="15">
    <source>
        <dbReference type="ARBA" id="ARBA00023152"/>
    </source>
</evidence>
<comment type="pathway">
    <text evidence="4">Carbohydrate degradation; glycolysis; pyruvate from D-glyceraldehyde 3-phosphate: step 2/5.</text>
</comment>
<keyword evidence="11" id="KW-0547">Nucleotide-binding</keyword>
<dbReference type="RefSeq" id="XP_007764301.1">
    <property type="nucleotide sequence ID" value="XM_007766111.1"/>
</dbReference>
<keyword evidence="14" id="KW-0460">Magnesium</keyword>
<dbReference type="InterPro" id="IPR036043">
    <property type="entry name" value="Phosphoglycerate_kinase_sf"/>
</dbReference>
<feature type="binding site" evidence="17">
    <location>
        <position position="343"/>
    </location>
    <ligand>
        <name>ATP</name>
        <dbReference type="ChEBI" id="CHEBI:30616"/>
    </ligand>
</feature>
<accession>A0A5M3N224</accession>
<dbReference type="PROSITE" id="PS00111">
    <property type="entry name" value="PGLYCERATE_KINASE"/>
    <property type="match status" value="1"/>
</dbReference>
<keyword evidence="10" id="KW-0479">Metal-binding</keyword>
<evidence type="ECO:0000256" key="10">
    <source>
        <dbReference type="ARBA" id="ARBA00022723"/>
    </source>
</evidence>
<dbReference type="GO" id="GO:0006094">
    <property type="term" value="P:gluconeogenesis"/>
    <property type="evidence" value="ECO:0007669"/>
    <property type="project" value="TreeGrafter"/>
</dbReference>
<evidence type="ECO:0000256" key="17">
    <source>
        <dbReference type="PIRSR" id="PIRSR000724-2"/>
    </source>
</evidence>
<evidence type="ECO:0000256" key="6">
    <source>
        <dbReference type="ARBA" id="ARBA00011245"/>
    </source>
</evidence>
<dbReference type="HAMAP" id="MF_00145">
    <property type="entry name" value="Phosphoglyc_kinase"/>
    <property type="match status" value="1"/>
</dbReference>
<dbReference type="Proteomes" id="UP000053558">
    <property type="component" value="Unassembled WGS sequence"/>
</dbReference>
<dbReference type="GO" id="GO:0046872">
    <property type="term" value="F:metal ion binding"/>
    <property type="evidence" value="ECO:0007669"/>
    <property type="project" value="UniProtKB-KW"/>
</dbReference>
<evidence type="ECO:0000256" key="2">
    <source>
        <dbReference type="ARBA" id="ARBA00001946"/>
    </source>
</evidence>
<evidence type="ECO:0000256" key="19">
    <source>
        <dbReference type="RuleBase" id="RU000696"/>
    </source>
</evidence>
<dbReference type="GeneID" id="19210006"/>
<dbReference type="GO" id="GO:0006096">
    <property type="term" value="P:glycolytic process"/>
    <property type="evidence" value="ECO:0007669"/>
    <property type="project" value="UniProtKB-KW"/>
</dbReference>
<evidence type="ECO:0000256" key="18">
    <source>
        <dbReference type="RuleBase" id="RU000532"/>
    </source>
</evidence>
<reference evidence="21" key="1">
    <citation type="journal article" date="2012" name="Science">
        <title>The Paleozoic origin of enzymatic lignin decomposition reconstructed from 31 fungal genomes.</title>
        <authorList>
            <person name="Floudas D."/>
            <person name="Binder M."/>
            <person name="Riley R."/>
            <person name="Barry K."/>
            <person name="Blanchette R.A."/>
            <person name="Henrissat B."/>
            <person name="Martinez A.T."/>
            <person name="Otillar R."/>
            <person name="Spatafora J.W."/>
            <person name="Yadav J.S."/>
            <person name="Aerts A."/>
            <person name="Benoit I."/>
            <person name="Boyd A."/>
            <person name="Carlson A."/>
            <person name="Copeland A."/>
            <person name="Coutinho P.M."/>
            <person name="de Vries R.P."/>
            <person name="Ferreira P."/>
            <person name="Findley K."/>
            <person name="Foster B."/>
            <person name="Gaskell J."/>
            <person name="Glotzer D."/>
            <person name="Gorecki P."/>
            <person name="Heitman J."/>
            <person name="Hesse C."/>
            <person name="Hori C."/>
            <person name="Igarashi K."/>
            <person name="Jurgens J.A."/>
            <person name="Kallen N."/>
            <person name="Kersten P."/>
            <person name="Kohler A."/>
            <person name="Kuees U."/>
            <person name="Kumar T.K.A."/>
            <person name="Kuo A."/>
            <person name="LaButti K."/>
            <person name="Larrondo L.F."/>
            <person name="Lindquist E."/>
            <person name="Ling A."/>
            <person name="Lombard V."/>
            <person name="Lucas S."/>
            <person name="Lundell T."/>
            <person name="Martin R."/>
            <person name="McLaughlin D.J."/>
            <person name="Morgenstern I."/>
            <person name="Morin E."/>
            <person name="Murat C."/>
            <person name="Nagy L.G."/>
            <person name="Nolan M."/>
            <person name="Ohm R.A."/>
            <person name="Patyshakuliyeva A."/>
            <person name="Rokas A."/>
            <person name="Ruiz-Duenas F.J."/>
            <person name="Sabat G."/>
            <person name="Salamov A."/>
            <person name="Samejima M."/>
            <person name="Schmutz J."/>
            <person name="Slot J.C."/>
            <person name="St John F."/>
            <person name="Stenlid J."/>
            <person name="Sun H."/>
            <person name="Sun S."/>
            <person name="Syed K."/>
            <person name="Tsang A."/>
            <person name="Wiebenga A."/>
            <person name="Young D."/>
            <person name="Pisabarro A."/>
            <person name="Eastwood D.C."/>
            <person name="Martin F."/>
            <person name="Cullen D."/>
            <person name="Grigoriev I.V."/>
            <person name="Hibbett D.S."/>
        </authorList>
    </citation>
    <scope>NUCLEOTIDE SEQUENCE [LARGE SCALE GENOMIC DNA]</scope>
    <source>
        <strain evidence="21">RWD-64-598 SS2</strain>
    </source>
</reference>
<evidence type="ECO:0000256" key="3">
    <source>
        <dbReference type="ARBA" id="ARBA00004496"/>
    </source>
</evidence>
<keyword evidence="13 17" id="KW-0067">ATP-binding</keyword>
<name>A0A5M3N224_CONPW</name>
<dbReference type="PANTHER" id="PTHR11406:SF0">
    <property type="entry name" value="PHOSPHOGLYCERATE KINASE"/>
    <property type="match status" value="1"/>
</dbReference>
<feature type="binding site" evidence="16">
    <location>
        <position position="170"/>
    </location>
    <ligand>
        <name>(2R)-3-phosphoglycerate</name>
        <dbReference type="ChEBI" id="CHEBI:58272"/>
    </ligand>
</feature>
<protein>
    <recommendedName>
        <fullName evidence="8 18">Phosphoglycerate kinase</fullName>
        <ecNumber evidence="7 18">2.7.2.3</ecNumber>
    </recommendedName>
</protein>
<dbReference type="FunFam" id="3.40.50.1260:FF:000031">
    <property type="entry name" value="Phosphoglycerate kinase 1"/>
    <property type="match status" value="1"/>
</dbReference>
<feature type="binding site" evidence="17">
    <location>
        <position position="219"/>
    </location>
    <ligand>
        <name>ATP</name>
        <dbReference type="ChEBI" id="CHEBI:30616"/>
    </ligand>
</feature>
<dbReference type="PRINTS" id="PR00477">
    <property type="entry name" value="PHGLYCKINASE"/>
</dbReference>
<proteinExistence type="inferred from homology"/>
<dbReference type="GO" id="GO:0004618">
    <property type="term" value="F:phosphoglycerate kinase activity"/>
    <property type="evidence" value="ECO:0007669"/>
    <property type="project" value="UniProtKB-EC"/>
</dbReference>
<dbReference type="Gene3D" id="3.40.50.1260">
    <property type="entry name" value="Phosphoglycerate kinase, N-terminal domain"/>
    <property type="match status" value="3"/>
</dbReference>
<evidence type="ECO:0000313" key="20">
    <source>
        <dbReference type="EMBL" id="EIW85327.1"/>
    </source>
</evidence>
<evidence type="ECO:0000256" key="8">
    <source>
        <dbReference type="ARBA" id="ARBA00016471"/>
    </source>
</evidence>
<gene>
    <name evidence="20" type="ORF">CONPUDRAFT_79950</name>
</gene>